<dbReference type="GO" id="GO:0030437">
    <property type="term" value="P:ascospore formation"/>
    <property type="evidence" value="ECO:0007669"/>
    <property type="project" value="EnsemblFungi"/>
</dbReference>
<dbReference type="HOGENOM" id="CLU_106818_0_0_1"/>
<dbReference type="AlphaFoldDB" id="A0A0C7ML94"/>
<keyword evidence="2" id="KW-1185">Reference proteome</keyword>
<evidence type="ECO:0000313" key="2">
    <source>
        <dbReference type="Proteomes" id="UP000054304"/>
    </source>
</evidence>
<dbReference type="GeneID" id="34683952"/>
<reference evidence="1 2" key="1">
    <citation type="submission" date="2014-12" db="EMBL/GenBank/DDBJ databases">
        <authorList>
            <person name="Neuveglise Cecile"/>
        </authorList>
    </citation>
    <scope>NUCLEOTIDE SEQUENCE [LARGE SCALE GENOMIC DNA]</scope>
    <source>
        <strain evidence="1 2">CBS 12615</strain>
    </source>
</reference>
<evidence type="ECO:0000313" key="1">
    <source>
        <dbReference type="EMBL" id="CEP60555.1"/>
    </source>
</evidence>
<dbReference type="OrthoDB" id="3991133at2759"/>
<dbReference type="Proteomes" id="UP000054304">
    <property type="component" value="Unassembled WGS sequence"/>
</dbReference>
<name>A0A0C7ML94_9SACH</name>
<dbReference type="GO" id="GO:0006312">
    <property type="term" value="P:mitotic recombination"/>
    <property type="evidence" value="ECO:0007669"/>
    <property type="project" value="EnsemblFungi"/>
</dbReference>
<gene>
    <name evidence="1" type="ORF">LALA0_S01e13608g</name>
</gene>
<proteinExistence type="predicted"/>
<organism evidence="1 2">
    <name type="scientific">Lachancea lanzarotensis</name>
    <dbReference type="NCBI Taxonomy" id="1245769"/>
    <lineage>
        <taxon>Eukaryota</taxon>
        <taxon>Fungi</taxon>
        <taxon>Dikarya</taxon>
        <taxon>Ascomycota</taxon>
        <taxon>Saccharomycotina</taxon>
        <taxon>Saccharomycetes</taxon>
        <taxon>Saccharomycetales</taxon>
        <taxon>Saccharomycetaceae</taxon>
        <taxon>Lachancea</taxon>
    </lineage>
</organism>
<accession>A0A0C7ML94</accession>
<dbReference type="EMBL" id="LN736360">
    <property type="protein sequence ID" value="CEP60555.1"/>
    <property type="molecule type" value="Genomic_DNA"/>
</dbReference>
<dbReference type="GO" id="GO:0006302">
    <property type="term" value="P:double-strand break repair"/>
    <property type="evidence" value="ECO:0007669"/>
    <property type="project" value="EnsemblFungi"/>
</dbReference>
<protein>
    <submittedName>
        <fullName evidence="1">LALA0S01e13608g1_1</fullName>
    </submittedName>
</protein>
<dbReference type="RefSeq" id="XP_022626797.1">
    <property type="nucleotide sequence ID" value="XM_022774729.1"/>
</dbReference>
<sequence length="204" mass="23658">MSLRGSTVTTRNAIVTSEKALLLNHSRYLPPANLVNEYPERDALRMCYRRFIRLTPLVSQRQMVRTTYVQYLRYKFRSEDYARKVSASAVSLPPHKRSILDEVEKSLLFCTKAVSDVKKRVIDEEKTSRDIRTAKSILKNVLTVEFEKMELISKDPAQNHELFRKSFSYLSPSSSSSALDLRFSSFKHFDECLILLNEKLGTRL</sequence>